<keyword evidence="3" id="KW-0012">Acyltransferase</keyword>
<dbReference type="OrthoDB" id="167534at2157"/>
<dbReference type="PANTHER" id="PTHR42870:SF6">
    <property type="entry name" value="ACETYL-COA C-ACYLTRANSFERASE"/>
    <property type="match status" value="1"/>
</dbReference>
<dbReference type="GeneID" id="9499516"/>
<dbReference type="EMBL" id="CP001742">
    <property type="protein sequence ID" value="ADL19666.1"/>
    <property type="molecule type" value="Genomic_DNA"/>
</dbReference>
<dbReference type="Pfam" id="PF22691">
    <property type="entry name" value="Thiolase_C_1"/>
    <property type="match status" value="1"/>
</dbReference>
<gene>
    <name evidence="3" type="ordered locus">ASAC_1261</name>
</gene>
<sequence>MGNGRVAVIGVGFYGFRPSTPEVSFQGMMFESSHRAYAEADVDPRKDIDVFVDCQEDMWEGIAITDEFAPEPIGGALRPTFTVSGDGLLGVAHAYMLIRSGLANVVAVESHGKPSEIKTLQDIYYFAMDPLHIRPLSTGNPFFIAGLDAQAYMSRTGARREHLAMVAVKNRNNGLRNDRAPYSSRISLDEVLSSPYAVYPMTRYEMAGFSDASVTVVLASEDVAKKFTDKVVWLDGVGYSTEVGSGSIEWHQWGRMPSMRNAALMAYKLAGLSDPQKDVSFAEVEDRFSFMELLSAEELMLSPEGEAHKMLEAGEFDFDGRLPLNPSGGSLAMGVSLEATGLARFLEAVLQLRGEAGAHQLKEARRAVVASWRGVPTYTSAVAVLSSDVEG</sequence>
<dbReference type="HOGENOM" id="CLU_035425_2_2_2"/>
<keyword evidence="4" id="KW-1185">Reference proteome</keyword>
<proteinExistence type="predicted"/>
<dbReference type="STRING" id="666510.ASAC_1261"/>
<dbReference type="Proteomes" id="UP000000346">
    <property type="component" value="Chromosome"/>
</dbReference>
<evidence type="ECO:0000256" key="1">
    <source>
        <dbReference type="ARBA" id="ARBA00023229"/>
    </source>
</evidence>
<dbReference type="InterPro" id="IPR016039">
    <property type="entry name" value="Thiolase-like"/>
</dbReference>
<dbReference type="KEGG" id="asc:ASAC_1261"/>
<dbReference type="GO" id="GO:0008299">
    <property type="term" value="P:isoprenoid biosynthetic process"/>
    <property type="evidence" value="ECO:0007669"/>
    <property type="project" value="UniProtKB-KW"/>
</dbReference>
<dbReference type="InterPro" id="IPR055140">
    <property type="entry name" value="Thiolase_C_2"/>
</dbReference>
<dbReference type="SUPFAM" id="SSF53901">
    <property type="entry name" value="Thiolase-like"/>
    <property type="match status" value="2"/>
</dbReference>
<dbReference type="CDD" id="cd00829">
    <property type="entry name" value="SCP-x_thiolase"/>
    <property type="match status" value="1"/>
</dbReference>
<evidence type="ECO:0000259" key="2">
    <source>
        <dbReference type="Pfam" id="PF22691"/>
    </source>
</evidence>
<keyword evidence="3" id="KW-0808">Transferase</keyword>
<dbReference type="GO" id="GO:0003988">
    <property type="term" value="F:acetyl-CoA C-acyltransferase activity"/>
    <property type="evidence" value="ECO:0007669"/>
    <property type="project" value="UniProtKB-EC"/>
</dbReference>
<feature type="domain" description="Thiolase C-terminal" evidence="2">
    <location>
        <begin position="256"/>
        <end position="386"/>
    </location>
</feature>
<dbReference type="EC" id="2.3.1.16" evidence="3"/>
<dbReference type="eggNOG" id="arCOG01279">
    <property type="taxonomic scope" value="Archaea"/>
</dbReference>
<organism evidence="3 4">
    <name type="scientific">Acidilobus saccharovorans (strain DSM 16705 / JCM 18335 / VKM B-2471 / 345-15)</name>
    <dbReference type="NCBI Taxonomy" id="666510"/>
    <lineage>
        <taxon>Archaea</taxon>
        <taxon>Thermoproteota</taxon>
        <taxon>Thermoprotei</taxon>
        <taxon>Acidilobales</taxon>
        <taxon>Acidilobaceae</taxon>
        <taxon>Acidilobus</taxon>
    </lineage>
</organism>
<dbReference type="PANTHER" id="PTHR42870">
    <property type="entry name" value="ACETYL-COA C-ACETYLTRANSFERASE"/>
    <property type="match status" value="1"/>
</dbReference>
<protein>
    <submittedName>
        <fullName evidence="3">Putative 3-ketoacyl-CoA thiolase</fullName>
        <ecNumber evidence="3">2.3.1.16</ecNumber>
    </submittedName>
</protein>
<evidence type="ECO:0000313" key="4">
    <source>
        <dbReference type="Proteomes" id="UP000000346"/>
    </source>
</evidence>
<dbReference type="InParanoid" id="D9Q2X8"/>
<name>D9Q2X8_ACIS3</name>
<evidence type="ECO:0000313" key="3">
    <source>
        <dbReference type="EMBL" id="ADL19666.1"/>
    </source>
</evidence>
<dbReference type="FunCoup" id="D9Q2X8">
    <property type="interactions" value="83"/>
</dbReference>
<dbReference type="NCBIfam" id="NF004722">
    <property type="entry name" value="PRK06066.1"/>
    <property type="match status" value="1"/>
</dbReference>
<dbReference type="RefSeq" id="WP_013267178.1">
    <property type="nucleotide sequence ID" value="NC_014374.1"/>
</dbReference>
<dbReference type="AlphaFoldDB" id="D9Q2X8"/>
<accession>D9Q2X8</accession>
<reference evidence="3 4" key="1">
    <citation type="journal article" date="2010" name="Appl. Environ. Microbiol.">
        <title>The genome sequence of the crenarchaeon Acidilobus saccharovorans supports a new order, Acidilobales, and suggests an important ecological role in terrestrial acidic hot springs.</title>
        <authorList>
            <person name="Mardanov A.V."/>
            <person name="Svetlitchnyi V.A."/>
            <person name="Beletsky A.V."/>
            <person name="Prokofeva M.I."/>
            <person name="Bonch-Osmolovskaya E.A."/>
            <person name="Ravin N.V."/>
            <person name="Skryabin K.G."/>
        </authorList>
    </citation>
    <scope>NUCLEOTIDE SEQUENCE [LARGE SCALE GENOMIC DNA]</scope>
    <source>
        <strain evidence="4">DSM 16705 / JCM 18335 / VKM B-2471 / 345-15</strain>
    </source>
</reference>
<keyword evidence="1" id="KW-0414">Isoprene biosynthesis</keyword>
<dbReference type="Gene3D" id="3.40.47.10">
    <property type="match status" value="1"/>
</dbReference>